<evidence type="ECO:0000256" key="11">
    <source>
        <dbReference type="ARBA" id="ARBA00030399"/>
    </source>
</evidence>
<comment type="subcellular location">
    <subcellularLocation>
        <location evidence="2">Cytoplasm</location>
    </subcellularLocation>
</comment>
<dbReference type="InterPro" id="IPR018314">
    <property type="entry name" value="RsmB/NOL1/NOP2-like_CS"/>
</dbReference>
<dbReference type="Gene3D" id="3.30.70.1170">
    <property type="entry name" value="Sun protein, domain 3"/>
    <property type="match status" value="1"/>
</dbReference>
<dbReference type="InterPro" id="IPR023267">
    <property type="entry name" value="RCMT"/>
</dbReference>
<feature type="coiled-coil region" evidence="15">
    <location>
        <begin position="285"/>
        <end position="312"/>
    </location>
</feature>
<dbReference type="InterPro" id="IPR029063">
    <property type="entry name" value="SAM-dependent_MTases_sf"/>
</dbReference>
<dbReference type="Pfam" id="PF01189">
    <property type="entry name" value="Methyltr_RsmB-F"/>
    <property type="match status" value="1"/>
</dbReference>
<dbReference type="GO" id="GO:0003723">
    <property type="term" value="F:RNA binding"/>
    <property type="evidence" value="ECO:0007669"/>
    <property type="project" value="UniProtKB-UniRule"/>
</dbReference>
<evidence type="ECO:0000256" key="15">
    <source>
        <dbReference type="SAM" id="Coils"/>
    </source>
</evidence>
<dbReference type="RefSeq" id="WP_146946750.1">
    <property type="nucleotide sequence ID" value="NZ_VOQF01000003.1"/>
</dbReference>
<name>A0A5C6W632_9BACI</name>
<evidence type="ECO:0000256" key="2">
    <source>
        <dbReference type="ARBA" id="ARBA00004496"/>
    </source>
</evidence>
<dbReference type="InterPro" id="IPR035926">
    <property type="entry name" value="NusB-like_sf"/>
</dbReference>
<evidence type="ECO:0000256" key="10">
    <source>
        <dbReference type="ARBA" id="ARBA00022884"/>
    </source>
</evidence>
<dbReference type="GO" id="GO:0006355">
    <property type="term" value="P:regulation of DNA-templated transcription"/>
    <property type="evidence" value="ECO:0007669"/>
    <property type="project" value="InterPro"/>
</dbReference>
<dbReference type="EMBL" id="VOQF01000003">
    <property type="protein sequence ID" value="TXC92005.1"/>
    <property type="molecule type" value="Genomic_DNA"/>
</dbReference>
<dbReference type="SUPFAM" id="SSF53335">
    <property type="entry name" value="S-adenosyl-L-methionine-dependent methyltransferases"/>
    <property type="match status" value="1"/>
</dbReference>
<feature type="binding site" evidence="14">
    <location>
        <position position="313"/>
    </location>
    <ligand>
        <name>S-adenosyl-L-methionine</name>
        <dbReference type="ChEBI" id="CHEBI:59789"/>
    </ligand>
</feature>
<dbReference type="InterPro" id="IPR049560">
    <property type="entry name" value="MeTrfase_RsmB-F_NOP2_cat"/>
</dbReference>
<dbReference type="FunFam" id="3.30.70.1170:FF:000003">
    <property type="entry name" value="16S rRNA (Cytosine(967)-C(5))-methyltransferase RsmB"/>
    <property type="match status" value="1"/>
</dbReference>
<keyword evidence="5" id="KW-0963">Cytoplasm</keyword>
<protein>
    <recommendedName>
        <fullName evidence="4">16S rRNA (cytosine(967)-C(5))-methyltransferase</fullName>
        <ecNumber evidence="4">2.1.1.176</ecNumber>
    </recommendedName>
    <alternativeName>
        <fullName evidence="11">16S rRNA m5C967 methyltransferase</fullName>
    </alternativeName>
    <alternativeName>
        <fullName evidence="12">rRNA (cytosine-C(5)-)-methyltransferase RsmB</fullName>
    </alternativeName>
</protein>
<dbReference type="PROSITE" id="PS01153">
    <property type="entry name" value="NOL1_NOP2_SUN"/>
    <property type="match status" value="1"/>
</dbReference>
<dbReference type="Pfam" id="PF22458">
    <property type="entry name" value="RsmF-B_ferredox"/>
    <property type="match status" value="1"/>
</dbReference>
<dbReference type="SUPFAM" id="SSF48013">
    <property type="entry name" value="NusB-like"/>
    <property type="match status" value="1"/>
</dbReference>
<dbReference type="Proteomes" id="UP000321363">
    <property type="component" value="Unassembled WGS sequence"/>
</dbReference>
<feature type="active site" description="Nucleophile" evidence="14">
    <location>
        <position position="385"/>
    </location>
</feature>
<dbReference type="FunFam" id="3.40.50.150:FF:000022">
    <property type="entry name" value="Ribosomal RNA small subunit methyltransferase B"/>
    <property type="match status" value="1"/>
</dbReference>
<evidence type="ECO:0000256" key="12">
    <source>
        <dbReference type="ARBA" id="ARBA00031088"/>
    </source>
</evidence>
<dbReference type="Gene3D" id="3.40.50.150">
    <property type="entry name" value="Vaccinia Virus protein VP39"/>
    <property type="match status" value="1"/>
</dbReference>
<accession>A0A5C6W632</accession>
<dbReference type="Pfam" id="PF01029">
    <property type="entry name" value="NusB"/>
    <property type="match status" value="1"/>
</dbReference>
<comment type="similarity">
    <text evidence="3 14">Belongs to the class I-like SAM-binding methyltransferase superfamily. RsmB/NOP family.</text>
</comment>
<keyword evidence="7 14" id="KW-0489">Methyltransferase</keyword>
<evidence type="ECO:0000256" key="8">
    <source>
        <dbReference type="ARBA" id="ARBA00022679"/>
    </source>
</evidence>
<evidence type="ECO:0000256" key="4">
    <source>
        <dbReference type="ARBA" id="ARBA00012140"/>
    </source>
</evidence>
<comment type="catalytic activity">
    <reaction evidence="13">
        <text>cytidine(967) in 16S rRNA + S-adenosyl-L-methionine = 5-methylcytidine(967) in 16S rRNA + S-adenosyl-L-homocysteine + H(+)</text>
        <dbReference type="Rhea" id="RHEA:42748"/>
        <dbReference type="Rhea" id="RHEA-COMP:10219"/>
        <dbReference type="Rhea" id="RHEA-COMP:10220"/>
        <dbReference type="ChEBI" id="CHEBI:15378"/>
        <dbReference type="ChEBI" id="CHEBI:57856"/>
        <dbReference type="ChEBI" id="CHEBI:59789"/>
        <dbReference type="ChEBI" id="CHEBI:74483"/>
        <dbReference type="ChEBI" id="CHEBI:82748"/>
        <dbReference type="EC" id="2.1.1.176"/>
    </reaction>
</comment>
<organism evidence="17 18">
    <name type="scientific">Metabacillus litoralis</name>
    <dbReference type="NCBI Taxonomy" id="152268"/>
    <lineage>
        <taxon>Bacteria</taxon>
        <taxon>Bacillati</taxon>
        <taxon>Bacillota</taxon>
        <taxon>Bacilli</taxon>
        <taxon>Bacillales</taxon>
        <taxon>Bacillaceae</taxon>
        <taxon>Metabacillus</taxon>
    </lineage>
</organism>
<dbReference type="InterPro" id="IPR004573">
    <property type="entry name" value="rRNA_ssu_MeTfrase_B"/>
</dbReference>
<dbReference type="OrthoDB" id="9810297at2"/>
<dbReference type="InterPro" id="IPR054728">
    <property type="entry name" value="RsmB-like_ferredoxin"/>
</dbReference>
<evidence type="ECO:0000256" key="14">
    <source>
        <dbReference type="PROSITE-ProRule" id="PRU01023"/>
    </source>
</evidence>
<proteinExistence type="inferred from homology"/>
<evidence type="ECO:0000256" key="1">
    <source>
        <dbReference type="ARBA" id="ARBA00002724"/>
    </source>
</evidence>
<dbReference type="PANTHER" id="PTHR22807">
    <property type="entry name" value="NOP2 YEAST -RELATED NOL1/NOP2/FMU SUN DOMAIN-CONTAINING"/>
    <property type="match status" value="1"/>
</dbReference>
<dbReference type="CDD" id="cd02440">
    <property type="entry name" value="AdoMet_MTases"/>
    <property type="match status" value="1"/>
</dbReference>
<evidence type="ECO:0000313" key="17">
    <source>
        <dbReference type="EMBL" id="TXC92005.1"/>
    </source>
</evidence>
<dbReference type="GO" id="GO:0005737">
    <property type="term" value="C:cytoplasm"/>
    <property type="evidence" value="ECO:0007669"/>
    <property type="project" value="UniProtKB-SubCell"/>
</dbReference>
<feature type="binding site" evidence="14">
    <location>
        <begin position="262"/>
        <end position="268"/>
    </location>
    <ligand>
        <name>S-adenosyl-L-methionine</name>
        <dbReference type="ChEBI" id="CHEBI:59789"/>
    </ligand>
</feature>
<keyword evidence="10 14" id="KW-0694">RNA-binding</keyword>
<dbReference type="PRINTS" id="PR02008">
    <property type="entry name" value="RCMTFAMILY"/>
</dbReference>
<dbReference type="GO" id="GO:0008649">
    <property type="term" value="F:rRNA methyltransferase activity"/>
    <property type="evidence" value="ECO:0007669"/>
    <property type="project" value="InterPro"/>
</dbReference>
<evidence type="ECO:0000256" key="9">
    <source>
        <dbReference type="ARBA" id="ARBA00022691"/>
    </source>
</evidence>
<keyword evidence="8 14" id="KW-0808">Transferase</keyword>
<dbReference type="PANTHER" id="PTHR22807:SF53">
    <property type="entry name" value="RIBOSOMAL RNA SMALL SUBUNIT METHYLTRANSFERASE B-RELATED"/>
    <property type="match status" value="1"/>
</dbReference>
<dbReference type="FunFam" id="1.10.940.10:FF:000006">
    <property type="entry name" value="16S rRNA (Cytosine(967)-C(5))-methyltransferase RsmB"/>
    <property type="match status" value="1"/>
</dbReference>
<keyword evidence="9 14" id="KW-0949">S-adenosyl-L-methionine</keyword>
<dbReference type="NCBIfam" id="TIGR00563">
    <property type="entry name" value="rsmB"/>
    <property type="match status" value="1"/>
</dbReference>
<dbReference type="AlphaFoldDB" id="A0A5C6W632"/>
<evidence type="ECO:0000256" key="7">
    <source>
        <dbReference type="ARBA" id="ARBA00022603"/>
    </source>
</evidence>
<dbReference type="InterPro" id="IPR001678">
    <property type="entry name" value="MeTrfase_RsmB-F_NOP2_dom"/>
</dbReference>
<dbReference type="NCBIfam" id="NF011494">
    <property type="entry name" value="PRK14902.1"/>
    <property type="match status" value="1"/>
</dbReference>
<feature type="binding site" evidence="14">
    <location>
        <position position="332"/>
    </location>
    <ligand>
        <name>S-adenosyl-L-methionine</name>
        <dbReference type="ChEBI" id="CHEBI:59789"/>
    </ligand>
</feature>
<evidence type="ECO:0000256" key="3">
    <source>
        <dbReference type="ARBA" id="ARBA00007494"/>
    </source>
</evidence>
<evidence type="ECO:0000256" key="5">
    <source>
        <dbReference type="ARBA" id="ARBA00022490"/>
    </source>
</evidence>
<keyword evidence="18" id="KW-1185">Reference proteome</keyword>
<dbReference type="Gene3D" id="1.10.940.10">
    <property type="entry name" value="NusB-like"/>
    <property type="match status" value="1"/>
</dbReference>
<feature type="domain" description="SAM-dependent MTase RsmB/NOP-type" evidence="16">
    <location>
        <begin position="173"/>
        <end position="449"/>
    </location>
</feature>
<evidence type="ECO:0000256" key="13">
    <source>
        <dbReference type="ARBA" id="ARBA00047283"/>
    </source>
</evidence>
<keyword evidence="6" id="KW-0698">rRNA processing</keyword>
<evidence type="ECO:0000313" key="18">
    <source>
        <dbReference type="Proteomes" id="UP000321363"/>
    </source>
</evidence>
<gene>
    <name evidence="17" type="primary">rsmB</name>
    <name evidence="17" type="ORF">FS935_06375</name>
</gene>
<feature type="binding site" evidence="14">
    <location>
        <position position="286"/>
    </location>
    <ligand>
        <name>S-adenosyl-L-methionine</name>
        <dbReference type="ChEBI" id="CHEBI:59789"/>
    </ligand>
</feature>
<reference evidence="17 18" key="1">
    <citation type="journal article" date="2005" name="Int. J. Syst. Evol. Microbiol.">
        <title>Bacillus litoralis sp. nov., isolated from a tidal flat of the Yellow Sea in Korea.</title>
        <authorList>
            <person name="Yoon J.H."/>
            <person name="Oh T.K."/>
        </authorList>
    </citation>
    <scope>NUCLEOTIDE SEQUENCE [LARGE SCALE GENOMIC DNA]</scope>
    <source>
        <strain evidence="17 18">SW-211</strain>
    </source>
</reference>
<keyword evidence="15" id="KW-0175">Coiled coil</keyword>
<sequence length="450" mass="51044">MTNKKQMNVRDVAVETLLQIEKNQAYSNLLLNTMIKKHQVKDKDIALLTEIVYGTLQRQKTLDYFLAGFLKKAKKIEAWVQILLRISIYQMVYLDRVPERAIFFEAVEVAKKRGHKGISSFVNGVLRTVQREGIPDINNIEDPIERLSIQTSHPKWLVEKWVKQFGFQETERMCEENLKAPTQTARVNKMKNSVKELVQILSENGIAVEKGDLSEDAIKGLKGNLALTKAFSDGLLTIQDESSMLVARALNPMENDLVLDACAAPGGKSTHIAERMGGTGTVHSLDLHEHKVKLIQQQAERLNLRNIKAEALDSRLAGEKFEKESFDRILVDAPCSGFGVIKRKPDIKYTKTEDDILKLAELQKNILHAVAPLLKRDGVLVYSTCTIDHEENHDVVQAFLDTHPEFERDIAVKDLLPEKLQPYYQDGEIQLLPHYFGTDGFYIVCLRKKG</sequence>
<dbReference type="EC" id="2.1.1.176" evidence="4"/>
<comment type="caution">
    <text evidence="17">The sequence shown here is derived from an EMBL/GenBank/DDBJ whole genome shotgun (WGS) entry which is preliminary data.</text>
</comment>
<evidence type="ECO:0000259" key="16">
    <source>
        <dbReference type="PROSITE" id="PS51686"/>
    </source>
</evidence>
<dbReference type="PROSITE" id="PS51686">
    <property type="entry name" value="SAM_MT_RSMB_NOP"/>
    <property type="match status" value="1"/>
</dbReference>
<comment type="function">
    <text evidence="1">Specifically methylates the cytosine at position 967 (m5C967) of 16S rRNA.</text>
</comment>
<dbReference type="InterPro" id="IPR006027">
    <property type="entry name" value="NusB_RsmB_TIM44"/>
</dbReference>
<evidence type="ECO:0000256" key="6">
    <source>
        <dbReference type="ARBA" id="ARBA00022552"/>
    </source>
</evidence>